<organism evidence="3 4">
    <name type="scientific">Apostasia shenzhenica</name>
    <dbReference type="NCBI Taxonomy" id="1088818"/>
    <lineage>
        <taxon>Eukaryota</taxon>
        <taxon>Viridiplantae</taxon>
        <taxon>Streptophyta</taxon>
        <taxon>Embryophyta</taxon>
        <taxon>Tracheophyta</taxon>
        <taxon>Spermatophyta</taxon>
        <taxon>Magnoliopsida</taxon>
        <taxon>Liliopsida</taxon>
        <taxon>Asparagales</taxon>
        <taxon>Orchidaceae</taxon>
        <taxon>Apostasioideae</taxon>
        <taxon>Apostasia</taxon>
    </lineage>
</organism>
<reference evidence="3 4" key="1">
    <citation type="journal article" date="2017" name="Nature">
        <title>The Apostasia genome and the evolution of orchids.</title>
        <authorList>
            <person name="Zhang G.Q."/>
            <person name="Liu K.W."/>
            <person name="Li Z."/>
            <person name="Lohaus R."/>
            <person name="Hsiao Y.Y."/>
            <person name="Niu S.C."/>
            <person name="Wang J.Y."/>
            <person name="Lin Y.C."/>
            <person name="Xu Q."/>
            <person name="Chen L.J."/>
            <person name="Yoshida K."/>
            <person name="Fujiwara S."/>
            <person name="Wang Z.W."/>
            <person name="Zhang Y.Q."/>
            <person name="Mitsuda N."/>
            <person name="Wang M."/>
            <person name="Liu G.H."/>
            <person name="Pecoraro L."/>
            <person name="Huang H.X."/>
            <person name="Xiao X.J."/>
            <person name="Lin M."/>
            <person name="Wu X.Y."/>
            <person name="Wu W.L."/>
            <person name="Chen Y.Y."/>
            <person name="Chang S.B."/>
            <person name="Sakamoto S."/>
            <person name="Ohme-Takagi M."/>
            <person name="Yagi M."/>
            <person name="Zeng S.J."/>
            <person name="Shen C.Y."/>
            <person name="Yeh C.M."/>
            <person name="Luo Y.B."/>
            <person name="Tsai W.C."/>
            <person name="Van de Peer Y."/>
            <person name="Liu Z.J."/>
        </authorList>
    </citation>
    <scope>NUCLEOTIDE SEQUENCE [LARGE SCALE GENOMIC DNA]</scope>
    <source>
        <strain evidence="4">cv. Shenzhen</strain>
        <tissue evidence="3">Stem</tissue>
    </source>
</reference>
<dbReference type="GO" id="GO:0005634">
    <property type="term" value="C:nucleus"/>
    <property type="evidence" value="ECO:0007669"/>
    <property type="project" value="InterPro"/>
</dbReference>
<accession>A0A2H9ZVC5</accession>
<keyword evidence="2" id="KW-0812">Transmembrane</keyword>
<evidence type="ECO:0000256" key="2">
    <source>
        <dbReference type="SAM" id="Phobius"/>
    </source>
</evidence>
<dbReference type="EMBL" id="KZ453531">
    <property type="protein sequence ID" value="PKA47251.1"/>
    <property type="molecule type" value="Genomic_DNA"/>
</dbReference>
<feature type="compositionally biased region" description="Low complexity" evidence="1">
    <location>
        <begin position="341"/>
        <end position="354"/>
    </location>
</feature>
<dbReference type="AlphaFoldDB" id="A0A2H9ZVC5"/>
<protein>
    <recommendedName>
        <fullName evidence="5">Negative regulator of systemic acquired resistance SNI1</fullName>
    </recommendedName>
</protein>
<gene>
    <name evidence="3" type="ORF">AXF42_Ash017196</name>
</gene>
<dbReference type="STRING" id="1088818.A0A2H9ZVC5"/>
<dbReference type="PANTHER" id="PTHR37243:SF2">
    <property type="entry name" value="NEGATIVE REGULATOR OF SYSTEMIC ACQUIRED RESISTANCE SNI1"/>
    <property type="match status" value="1"/>
</dbReference>
<keyword evidence="2" id="KW-0472">Membrane</keyword>
<dbReference type="Proteomes" id="UP000236161">
    <property type="component" value="Unassembled WGS sequence"/>
</dbReference>
<keyword evidence="4" id="KW-1185">Reference proteome</keyword>
<evidence type="ECO:0008006" key="5">
    <source>
        <dbReference type="Google" id="ProtNLM"/>
    </source>
</evidence>
<dbReference type="InterPro" id="IPR034561">
    <property type="entry name" value="SNI1"/>
</dbReference>
<sequence>MADVRKHTQGLEDNILAILDTTGVREARDVHDDRLAFLEAVRAASLASVSPYPPSWKIFDAIFHILRDGNSLELLVASYQLLTDLDQRYPRVFLKDSETLGPGSGGARELVVAKEAWSPFWDLEASYAEHSEPCEESNVLFDSLTFSILIEDIAMMEDSGTKAVKNMLLFRYLVCVLEADFLPRQASYQETSNWFLLRESILNMLLVSRKMQFKSLVRNCISVVSEKCHHQNFSPRDDERSDSPGIPHVCNVGLSFAFTGIERETCDAMRKLFMLIVELDVIRQEADTRGSISRSDGFRVPVLDNVLDVLTYDKDLLSPFLEENVLCSTALSQEAYGTPISRVRSSTEPPSTRTRSSKDSPNDTFESILNCFSTVATGRILVKKVTSKVALLLIAHAFQGPFSTIIGCFAHFIMVVWLRKLKNHLNNHLLNNFRGIAKAPKDIETFALLRILISSDIQNLMKTTLGQATISIVELEDDQGPTSDDDKVQHEVEF</sequence>
<evidence type="ECO:0000313" key="4">
    <source>
        <dbReference type="Proteomes" id="UP000236161"/>
    </source>
</evidence>
<evidence type="ECO:0000256" key="1">
    <source>
        <dbReference type="SAM" id="MobiDB-lite"/>
    </source>
</evidence>
<dbReference type="GO" id="GO:0010113">
    <property type="term" value="P:negative regulation of systemic acquired resistance"/>
    <property type="evidence" value="ECO:0007669"/>
    <property type="project" value="TreeGrafter"/>
</dbReference>
<dbReference type="GO" id="GO:0006974">
    <property type="term" value="P:DNA damage response"/>
    <property type="evidence" value="ECO:0007669"/>
    <property type="project" value="InterPro"/>
</dbReference>
<dbReference type="GO" id="GO:0000976">
    <property type="term" value="F:transcription cis-regulatory region binding"/>
    <property type="evidence" value="ECO:0007669"/>
    <property type="project" value="TreeGrafter"/>
</dbReference>
<proteinExistence type="predicted"/>
<keyword evidence="2" id="KW-1133">Transmembrane helix</keyword>
<dbReference type="GO" id="GO:0045892">
    <property type="term" value="P:negative regulation of DNA-templated transcription"/>
    <property type="evidence" value="ECO:0007669"/>
    <property type="project" value="InterPro"/>
</dbReference>
<feature type="transmembrane region" description="Helical" evidence="2">
    <location>
        <begin position="389"/>
        <end position="418"/>
    </location>
</feature>
<dbReference type="PANTHER" id="PTHR37243">
    <property type="entry name" value="NEGATIVE REGULATOR OF SYSTEMIC ACQUIRED RESISTANCE SNI1"/>
    <property type="match status" value="1"/>
</dbReference>
<feature type="region of interest" description="Disordered" evidence="1">
    <location>
        <begin position="341"/>
        <end position="362"/>
    </location>
</feature>
<dbReference type="GO" id="GO:0030915">
    <property type="term" value="C:Smc5-Smc6 complex"/>
    <property type="evidence" value="ECO:0007669"/>
    <property type="project" value="InterPro"/>
</dbReference>
<name>A0A2H9ZVC5_9ASPA</name>
<evidence type="ECO:0000313" key="3">
    <source>
        <dbReference type="EMBL" id="PKA47251.1"/>
    </source>
</evidence>
<dbReference type="OrthoDB" id="1885692at2759"/>